<feature type="compositionally biased region" description="Low complexity" evidence="4">
    <location>
        <begin position="393"/>
        <end position="415"/>
    </location>
</feature>
<keyword evidence="5" id="KW-0472">Membrane</keyword>
<dbReference type="InterPro" id="IPR016053">
    <property type="entry name" value="Haem_Oase-like"/>
</dbReference>
<dbReference type="STRING" id="356882.A0A423VSI8"/>
<accession>A0A423VSI8</accession>
<protein>
    <recommendedName>
        <fullName evidence="8">Heme oxygenase-like protein</fullName>
    </recommendedName>
</protein>
<sequence>MADTKTASLDGASKSLAHSINVAISSSHTKINRLILDRMPRAVPPQTDNPSTYITGLLHFGAVYIAFESLWQNILGIHTQIAPIPYTYPFSSDPNRRDETPQITERTRHILETMYWPSMLRYARVKDDIRTMTGWPQHVVDEQIRSVGTTGRLAKFLAHIQESVNQKPHLLLAYAYGLYLALLSGGSYIRTELMYLKAGFWQATPTPIRPNMIPCSREAASSSPFQKLERHESLDSDSSDHSLTSNDASFSKMPLEFLDFDPPLGENPRQQAKDLKAEFKRRFTDAEQALTEPERRDIVRESVAIFQHLEEVVGQLDRICDTPQVKGHVARVLHSSSPPQTHARTTNLGARLRDSIAVAKGRLLRTRRKSSGDSSVTATAPLLATEVVTMSADPSSSKVDSKVSSLSSSLSSSSPGEFQDAQSKQQSSQGSDLAHDAVLPGEGFRTIRYDNDDPEKLHGGLDGAAYDDIRRFSSGCCPIARVSSAKASTTAIVEREGPNYALYAMISNLIVLVGIGMVFMAYLYARHGDILAANTLDLRLDRDW</sequence>
<evidence type="ECO:0000313" key="7">
    <source>
        <dbReference type="Proteomes" id="UP000283895"/>
    </source>
</evidence>
<feature type="compositionally biased region" description="Polar residues" evidence="4">
    <location>
        <begin position="420"/>
        <end position="431"/>
    </location>
</feature>
<dbReference type="Pfam" id="PF01126">
    <property type="entry name" value="Heme_oxygenase"/>
    <property type="match status" value="1"/>
</dbReference>
<feature type="region of interest" description="Disordered" evidence="4">
    <location>
        <begin position="215"/>
        <end position="247"/>
    </location>
</feature>
<dbReference type="PANTHER" id="PTHR10720">
    <property type="entry name" value="HEME OXYGENASE"/>
    <property type="match status" value="1"/>
</dbReference>
<gene>
    <name evidence="6" type="ORF">VMCG_08215</name>
</gene>
<evidence type="ECO:0000256" key="2">
    <source>
        <dbReference type="ARBA" id="ARBA00022723"/>
    </source>
</evidence>
<comment type="caution">
    <text evidence="6">The sequence shown here is derived from an EMBL/GenBank/DDBJ whole genome shotgun (WGS) entry which is preliminary data.</text>
</comment>
<feature type="transmembrane region" description="Helical" evidence="5">
    <location>
        <begin position="500"/>
        <end position="525"/>
    </location>
</feature>
<evidence type="ECO:0000256" key="4">
    <source>
        <dbReference type="SAM" id="MobiDB-lite"/>
    </source>
</evidence>
<keyword evidence="3" id="KW-0408">Iron</keyword>
<dbReference type="PANTHER" id="PTHR10720:SF0">
    <property type="entry name" value="HEME OXYGENASE"/>
    <property type="match status" value="1"/>
</dbReference>
<dbReference type="OrthoDB" id="652091at2759"/>
<evidence type="ECO:0000256" key="5">
    <source>
        <dbReference type="SAM" id="Phobius"/>
    </source>
</evidence>
<dbReference type="Proteomes" id="UP000283895">
    <property type="component" value="Unassembled WGS sequence"/>
</dbReference>
<evidence type="ECO:0000256" key="3">
    <source>
        <dbReference type="ARBA" id="ARBA00023004"/>
    </source>
</evidence>
<keyword evidence="5" id="KW-0812">Transmembrane</keyword>
<dbReference type="InterPro" id="IPR002051">
    <property type="entry name" value="Haem_Oase"/>
</dbReference>
<feature type="compositionally biased region" description="Basic and acidic residues" evidence="4">
    <location>
        <begin position="227"/>
        <end position="240"/>
    </location>
</feature>
<dbReference type="SUPFAM" id="SSF48613">
    <property type="entry name" value="Heme oxygenase-like"/>
    <property type="match status" value="1"/>
</dbReference>
<dbReference type="InterPro" id="IPR016084">
    <property type="entry name" value="Haem_Oase-like_multi-hlx"/>
</dbReference>
<dbReference type="GO" id="GO:0006788">
    <property type="term" value="P:heme oxidation"/>
    <property type="evidence" value="ECO:0007669"/>
    <property type="project" value="InterPro"/>
</dbReference>
<proteinExistence type="predicted"/>
<evidence type="ECO:0000256" key="1">
    <source>
        <dbReference type="ARBA" id="ARBA00022617"/>
    </source>
</evidence>
<organism evidence="6 7">
    <name type="scientific">Cytospora schulzeri</name>
    <dbReference type="NCBI Taxonomy" id="448051"/>
    <lineage>
        <taxon>Eukaryota</taxon>
        <taxon>Fungi</taxon>
        <taxon>Dikarya</taxon>
        <taxon>Ascomycota</taxon>
        <taxon>Pezizomycotina</taxon>
        <taxon>Sordariomycetes</taxon>
        <taxon>Sordariomycetidae</taxon>
        <taxon>Diaporthales</taxon>
        <taxon>Cytosporaceae</taxon>
        <taxon>Cytospora</taxon>
    </lineage>
</organism>
<reference evidence="6 7" key="1">
    <citation type="submission" date="2015-09" db="EMBL/GenBank/DDBJ databases">
        <title>Host preference determinants of Valsa canker pathogens revealed by comparative genomics.</title>
        <authorList>
            <person name="Yin Z."/>
            <person name="Huang L."/>
        </authorList>
    </citation>
    <scope>NUCLEOTIDE SEQUENCE [LARGE SCALE GENOMIC DNA]</scope>
    <source>
        <strain evidence="6 7">03-1</strain>
    </source>
</reference>
<keyword evidence="1" id="KW-0349">Heme</keyword>
<keyword evidence="2" id="KW-0479">Metal-binding</keyword>
<dbReference type="GO" id="GO:0004392">
    <property type="term" value="F:heme oxygenase (decyclizing) activity"/>
    <property type="evidence" value="ECO:0007669"/>
    <property type="project" value="InterPro"/>
</dbReference>
<dbReference type="GO" id="GO:0046872">
    <property type="term" value="F:metal ion binding"/>
    <property type="evidence" value="ECO:0007669"/>
    <property type="project" value="UniProtKB-KW"/>
</dbReference>
<evidence type="ECO:0000313" key="6">
    <source>
        <dbReference type="EMBL" id="ROV94035.1"/>
    </source>
</evidence>
<keyword evidence="7" id="KW-1185">Reference proteome</keyword>
<keyword evidence="5" id="KW-1133">Transmembrane helix</keyword>
<evidence type="ECO:0008006" key="8">
    <source>
        <dbReference type="Google" id="ProtNLM"/>
    </source>
</evidence>
<feature type="region of interest" description="Disordered" evidence="4">
    <location>
        <begin position="390"/>
        <end position="435"/>
    </location>
</feature>
<dbReference type="CDD" id="cd19165">
    <property type="entry name" value="HemeO"/>
    <property type="match status" value="1"/>
</dbReference>
<dbReference type="Gene3D" id="1.20.910.10">
    <property type="entry name" value="Heme oxygenase-like"/>
    <property type="match status" value="1"/>
</dbReference>
<dbReference type="EMBL" id="LKEA01000042">
    <property type="protein sequence ID" value="ROV94035.1"/>
    <property type="molecule type" value="Genomic_DNA"/>
</dbReference>
<name>A0A423VSI8_9PEZI</name>
<dbReference type="AlphaFoldDB" id="A0A423VSI8"/>